<feature type="region of interest" description="Disordered" evidence="1">
    <location>
        <begin position="1"/>
        <end position="60"/>
    </location>
</feature>
<feature type="compositionally biased region" description="Basic and acidic residues" evidence="1">
    <location>
        <begin position="16"/>
        <end position="28"/>
    </location>
</feature>
<dbReference type="PANTHER" id="PTHR32166">
    <property type="entry name" value="OSJNBA0013A04.12 PROTEIN"/>
    <property type="match status" value="1"/>
</dbReference>
<dbReference type="GO" id="GO:0046983">
    <property type="term" value="F:protein dimerization activity"/>
    <property type="evidence" value="ECO:0007669"/>
    <property type="project" value="InterPro"/>
</dbReference>
<dbReference type="PANTHER" id="PTHR32166:SF123">
    <property type="entry name" value="BED-TYPE DOMAIN-CONTAINING PROTEIN"/>
    <property type="match status" value="1"/>
</dbReference>
<dbReference type="Pfam" id="PF05699">
    <property type="entry name" value="Dimer_Tnp_hAT"/>
    <property type="match status" value="1"/>
</dbReference>
<dbReference type="InterPro" id="IPR007021">
    <property type="entry name" value="DUF659"/>
</dbReference>
<evidence type="ECO:0000313" key="5">
    <source>
        <dbReference type="Proteomes" id="UP001229421"/>
    </source>
</evidence>
<proteinExistence type="predicted"/>
<evidence type="ECO:0000259" key="3">
    <source>
        <dbReference type="Pfam" id="PF05699"/>
    </source>
</evidence>
<evidence type="ECO:0000259" key="2">
    <source>
        <dbReference type="Pfam" id="PF04937"/>
    </source>
</evidence>
<evidence type="ECO:0000256" key="1">
    <source>
        <dbReference type="SAM" id="MobiDB-lite"/>
    </source>
</evidence>
<feature type="domain" description="HAT C-terminal dimerisation" evidence="3">
    <location>
        <begin position="604"/>
        <end position="672"/>
    </location>
</feature>
<keyword evidence="5" id="KW-1185">Reference proteome</keyword>
<feature type="compositionally biased region" description="Polar residues" evidence="1">
    <location>
        <begin position="36"/>
        <end position="49"/>
    </location>
</feature>
<accession>A0AAD8NFM2</accession>
<dbReference type="SUPFAM" id="SSF53098">
    <property type="entry name" value="Ribonuclease H-like"/>
    <property type="match status" value="1"/>
</dbReference>
<sequence length="730" mass="82883">MVFGKKRNSLPAETESETHISETPRFVDLEDDEADQQSQTSMAAESSSRNSKKTTEEKDVSKPLLDEITYVGETKSKNTGGSRNWMCNHCKGKWFSSYTRIHYHFFGAGVGKKADIIRCPMVIRDKSLFERLSKKVKEAESSGVSKSLKNSVLTKNLSSKRQIEESFGILERKAVDLKIMRGLCANGIPFNVLRNPQFIEMISAIKHAPEGYKPPSSEKARLDLLDECVRDVEKELTPIKDTWYTQGVSIVSDGWSNVKHEPLINILAVNSRGATFLFSDNFIGVVKKGPVIAQFLIGAIEQIGPSNVLQVVTDNAANCKAAGAEIEKVYKHIFWSPCCVHTLNLIFKDFAKEFYWMEDTYNKGKAIVKYFLNHTHALAMFRENSKLELLKVASTRFASHYILLRRLLDCREALATTIVLNSWREWVKNGDENTRNNGEIVANTIKDDVFWEDVENILAITKPIYLLVRFCDGEGPKMGEIYEKMDNMVGEIKDIMKANKFSMYLDQVKGIIVRRWDKMTIPLHCLGYALSPRFYDKNYLQELAPGGEKRNAPNDDIEVVNGVMAAFKRVSEDEAECKLLRQQFATFHMKKGIYSKTATQADAVTMDAVDWWGTYGAETPELAEVAKRVLSQPITSSSAERNWSTYSYIHSVKRNRLNAKRADKLVFIHSNIRLISRFSESYKSGPNKKWDVNPESAYIEGSSARLEEMVWKDLEDEGSDNGKGKKQRLD</sequence>
<comment type="caution">
    <text evidence="4">The sequence shown here is derived from an EMBL/GenBank/DDBJ whole genome shotgun (WGS) entry which is preliminary data.</text>
</comment>
<dbReference type="InterPro" id="IPR012337">
    <property type="entry name" value="RNaseH-like_sf"/>
</dbReference>
<gene>
    <name evidence="4" type="ORF">QVD17_41520</name>
</gene>
<dbReference type="InterPro" id="IPR008906">
    <property type="entry name" value="HATC_C_dom"/>
</dbReference>
<evidence type="ECO:0000313" key="4">
    <source>
        <dbReference type="EMBL" id="KAK1406231.1"/>
    </source>
</evidence>
<organism evidence="4 5">
    <name type="scientific">Tagetes erecta</name>
    <name type="common">African marigold</name>
    <dbReference type="NCBI Taxonomy" id="13708"/>
    <lineage>
        <taxon>Eukaryota</taxon>
        <taxon>Viridiplantae</taxon>
        <taxon>Streptophyta</taxon>
        <taxon>Embryophyta</taxon>
        <taxon>Tracheophyta</taxon>
        <taxon>Spermatophyta</taxon>
        <taxon>Magnoliopsida</taxon>
        <taxon>eudicotyledons</taxon>
        <taxon>Gunneridae</taxon>
        <taxon>Pentapetalae</taxon>
        <taxon>asterids</taxon>
        <taxon>campanulids</taxon>
        <taxon>Asterales</taxon>
        <taxon>Asteraceae</taxon>
        <taxon>Asteroideae</taxon>
        <taxon>Heliantheae alliance</taxon>
        <taxon>Tageteae</taxon>
        <taxon>Tagetes</taxon>
    </lineage>
</organism>
<dbReference type="AlphaFoldDB" id="A0AAD8NFM2"/>
<feature type="domain" description="DUF659" evidence="2">
    <location>
        <begin position="215"/>
        <end position="367"/>
    </location>
</feature>
<dbReference type="Proteomes" id="UP001229421">
    <property type="component" value="Unassembled WGS sequence"/>
</dbReference>
<reference evidence="4" key="1">
    <citation type="journal article" date="2023" name="bioRxiv">
        <title>Improved chromosome-level genome assembly for marigold (Tagetes erecta).</title>
        <authorList>
            <person name="Jiang F."/>
            <person name="Yuan L."/>
            <person name="Wang S."/>
            <person name="Wang H."/>
            <person name="Xu D."/>
            <person name="Wang A."/>
            <person name="Fan W."/>
        </authorList>
    </citation>
    <scope>NUCLEOTIDE SEQUENCE</scope>
    <source>
        <strain evidence="4">WSJ</strain>
        <tissue evidence="4">Leaf</tissue>
    </source>
</reference>
<dbReference type="EMBL" id="JAUHHV010000012">
    <property type="protein sequence ID" value="KAK1406231.1"/>
    <property type="molecule type" value="Genomic_DNA"/>
</dbReference>
<dbReference type="Pfam" id="PF04937">
    <property type="entry name" value="DUF659"/>
    <property type="match status" value="1"/>
</dbReference>
<protein>
    <submittedName>
        <fullName evidence="4">Uncharacterized protein</fullName>
    </submittedName>
</protein>
<name>A0AAD8NFM2_TARER</name>